<sequence length="139" mass="15652">MWPSTPSSVAGDPLVVKTPTFEYYGFVVYMVSLAVFGVYIIWAYLPSEMLKALGFTYYPDRYWALVLPAWLFMAVLSIYFLNMAYIMYATPPLDSPDAFYDPNSNIAPGELPEEHMCHEVGGIPNVADIPISVVNKCLY</sequence>
<protein>
    <submittedName>
        <fullName evidence="1">Uncharacterized protein</fullName>
    </submittedName>
</protein>
<reference evidence="1" key="1">
    <citation type="submission" date="2022-07" db="EMBL/GenBank/DDBJ databases">
        <title>Phylogenomic reconstructions and comparative analyses of Kickxellomycotina fungi.</title>
        <authorList>
            <person name="Reynolds N.K."/>
            <person name="Stajich J.E."/>
            <person name="Barry K."/>
            <person name="Grigoriev I.V."/>
            <person name="Crous P."/>
            <person name="Smith M.E."/>
        </authorList>
    </citation>
    <scope>NUCLEOTIDE SEQUENCE</scope>
    <source>
        <strain evidence="1">NRRL 5244</strain>
    </source>
</reference>
<proteinExistence type="predicted"/>
<dbReference type="EMBL" id="JANBPW010004061">
    <property type="protein sequence ID" value="KAJ1935939.1"/>
    <property type="molecule type" value="Genomic_DNA"/>
</dbReference>
<keyword evidence="2" id="KW-1185">Reference proteome</keyword>
<dbReference type="Proteomes" id="UP001150603">
    <property type="component" value="Unassembled WGS sequence"/>
</dbReference>
<evidence type="ECO:0000313" key="1">
    <source>
        <dbReference type="EMBL" id="KAJ1935939.1"/>
    </source>
</evidence>
<feature type="non-terminal residue" evidence="1">
    <location>
        <position position="139"/>
    </location>
</feature>
<comment type="caution">
    <text evidence="1">The sequence shown here is derived from an EMBL/GenBank/DDBJ whole genome shotgun (WGS) entry which is preliminary data.</text>
</comment>
<accession>A0ACC1J3B7</accession>
<name>A0ACC1J3B7_9FUNG</name>
<gene>
    <name evidence="1" type="ORF">FBU59_005221</name>
</gene>
<organism evidence="1 2">
    <name type="scientific">Linderina macrospora</name>
    <dbReference type="NCBI Taxonomy" id="4868"/>
    <lineage>
        <taxon>Eukaryota</taxon>
        <taxon>Fungi</taxon>
        <taxon>Fungi incertae sedis</taxon>
        <taxon>Zoopagomycota</taxon>
        <taxon>Kickxellomycotina</taxon>
        <taxon>Kickxellomycetes</taxon>
        <taxon>Kickxellales</taxon>
        <taxon>Kickxellaceae</taxon>
        <taxon>Linderina</taxon>
    </lineage>
</organism>
<evidence type="ECO:0000313" key="2">
    <source>
        <dbReference type="Proteomes" id="UP001150603"/>
    </source>
</evidence>